<dbReference type="Proteomes" id="UP000682951">
    <property type="component" value="Unassembled WGS sequence"/>
</dbReference>
<evidence type="ECO:0000313" key="2">
    <source>
        <dbReference type="EMBL" id="MBR8463767.1"/>
    </source>
</evidence>
<evidence type="ECO:0000313" key="3">
    <source>
        <dbReference type="Proteomes" id="UP000682951"/>
    </source>
</evidence>
<dbReference type="RefSeq" id="WP_212141834.1">
    <property type="nucleotide sequence ID" value="NZ_JAGSSW010000003.1"/>
</dbReference>
<dbReference type="EMBL" id="JAGSSW010000003">
    <property type="protein sequence ID" value="MBR8463767.1"/>
    <property type="molecule type" value="Genomic_DNA"/>
</dbReference>
<proteinExistence type="predicted"/>
<reference evidence="2 3" key="1">
    <citation type="submission" date="2021-04" db="EMBL/GenBank/DDBJ databases">
        <title>Molecular and phenotypic characterization and identification of bacterial isolates recovered from the Anatolian ground squirrels (Spermophilus xanthoprymnus) and which have the potential to form a new species in the Campylobacter genus.</title>
        <authorList>
            <person name="Aydin F."/>
            <person name="Abay S."/>
            <person name="Kayman T."/>
            <person name="Karakaya E."/>
            <person name="Mustak H.K."/>
            <person name="Mustak I.B."/>
            <person name="Bilgin N."/>
            <person name="Duzler A."/>
            <person name="Sahin O."/>
            <person name="Guran O."/>
            <person name="Saticioglu I.B."/>
        </authorList>
    </citation>
    <scope>NUCLEOTIDE SEQUENCE [LARGE SCALE GENOMIC DNA]</scope>
    <source>
        <strain evidence="3">faydin-G24</strain>
    </source>
</reference>
<organism evidence="2 3">
    <name type="scientific">Campylobacter anatolicus</name>
    <dbReference type="NCBI Taxonomy" id="2829105"/>
    <lineage>
        <taxon>Bacteria</taxon>
        <taxon>Pseudomonadati</taxon>
        <taxon>Campylobacterota</taxon>
        <taxon>Epsilonproteobacteria</taxon>
        <taxon>Campylobacterales</taxon>
        <taxon>Campylobacteraceae</taxon>
        <taxon>Campylobacter</taxon>
    </lineage>
</organism>
<protein>
    <submittedName>
        <fullName evidence="2">Uncharacterized protein</fullName>
    </submittedName>
</protein>
<comment type="caution">
    <text evidence="2">The sequence shown here is derived from an EMBL/GenBank/DDBJ whole genome shotgun (WGS) entry which is preliminary data.</text>
</comment>
<keyword evidence="3" id="KW-1185">Reference proteome</keyword>
<evidence type="ECO:0000256" key="1">
    <source>
        <dbReference type="SAM" id="MobiDB-lite"/>
    </source>
</evidence>
<gene>
    <name evidence="2" type="ORF">KDD93_04150</name>
</gene>
<feature type="compositionally biased region" description="Polar residues" evidence="1">
    <location>
        <begin position="133"/>
        <end position="145"/>
    </location>
</feature>
<accession>A0ABS5HJH5</accession>
<sequence>MQLDNVLENLLDNQDFGLLMKMHVYECIDFLLQNGINFSVMSNLPLVKFEPELPPEITSNFTMPVILFTLAGYTFESVKLSQESLSFEAGFGANNYGSVVSMPLGAIVQILIEDSPILVNFAIHKSKPTQKSEAQKSMSVFMSNPKNRELFNKK</sequence>
<name>A0ABS5HJH5_9BACT</name>
<feature type="region of interest" description="Disordered" evidence="1">
    <location>
        <begin position="133"/>
        <end position="154"/>
    </location>
</feature>